<dbReference type="RefSeq" id="XP_050513045.1">
    <property type="nucleotide sequence ID" value="XM_050657088.1"/>
</dbReference>
<dbReference type="Proteomes" id="UP001652700">
    <property type="component" value="Unplaced"/>
</dbReference>
<evidence type="ECO:0000313" key="3">
    <source>
        <dbReference type="Proteomes" id="UP001652700"/>
    </source>
</evidence>
<keyword evidence="3" id="KW-1185">Reference proteome</keyword>
<sequence length="244" mass="27372">MDSSIMLPESSSSHVQNSSRESSQVPEFLTNAVETAIVVNLENNENLDSNIDIRINDVRKKRKLALTNLEKQAEKMLKFSNSKYPSAKLGNTVRIRVPDVDRARSDQRNLLAIVTEITEKKKLYKLGTKYGTLNQLYSRNQFTVCKEKFISIEEIPDTEISLRECARKSSNCGGQGYSRCGCKGGCKSDKCVCRLFRTWFVFWVLALDSLSTTISGGIDAYVVDVGCYVCGGERLQNLTRGERA</sequence>
<feature type="region of interest" description="Disordered" evidence="1">
    <location>
        <begin position="1"/>
        <end position="26"/>
    </location>
</feature>
<evidence type="ECO:0000256" key="1">
    <source>
        <dbReference type="SAM" id="MobiDB-lite"/>
    </source>
</evidence>
<proteinExistence type="predicted"/>
<protein>
    <recommendedName>
        <fullName evidence="4">KRAB-A domain-containing protein 2-like</fullName>
    </recommendedName>
</protein>
<name>A0ABM5KS79_DIAVI</name>
<accession>A0ABM5KS79</accession>
<evidence type="ECO:0008006" key="4">
    <source>
        <dbReference type="Google" id="ProtNLM"/>
    </source>
</evidence>
<organism evidence="2 3">
    <name type="scientific">Diabrotica virgifera virgifera</name>
    <name type="common">western corn rootworm</name>
    <dbReference type="NCBI Taxonomy" id="50390"/>
    <lineage>
        <taxon>Eukaryota</taxon>
        <taxon>Metazoa</taxon>
        <taxon>Ecdysozoa</taxon>
        <taxon>Arthropoda</taxon>
        <taxon>Hexapoda</taxon>
        <taxon>Insecta</taxon>
        <taxon>Pterygota</taxon>
        <taxon>Neoptera</taxon>
        <taxon>Endopterygota</taxon>
        <taxon>Coleoptera</taxon>
        <taxon>Polyphaga</taxon>
        <taxon>Cucujiformia</taxon>
        <taxon>Chrysomeloidea</taxon>
        <taxon>Chrysomelidae</taxon>
        <taxon>Galerucinae</taxon>
        <taxon>Diabroticina</taxon>
        <taxon>Diabroticites</taxon>
        <taxon>Diabrotica</taxon>
    </lineage>
</organism>
<evidence type="ECO:0000313" key="2">
    <source>
        <dbReference type="EnsemblMetazoa" id="XP_050513045.1"/>
    </source>
</evidence>
<dbReference type="GeneID" id="126888708"/>
<dbReference type="EnsemblMetazoa" id="XM_050657088.1">
    <property type="protein sequence ID" value="XP_050513045.1"/>
    <property type="gene ID" value="LOC126888708"/>
</dbReference>
<feature type="compositionally biased region" description="Polar residues" evidence="1">
    <location>
        <begin position="1"/>
        <end position="25"/>
    </location>
</feature>
<reference evidence="2" key="1">
    <citation type="submission" date="2025-05" db="UniProtKB">
        <authorList>
            <consortium name="EnsemblMetazoa"/>
        </authorList>
    </citation>
    <scope>IDENTIFICATION</scope>
</reference>